<keyword evidence="1" id="KW-1133">Transmembrane helix</keyword>
<gene>
    <name evidence="2" type="ORF">FHS57_002152</name>
</gene>
<dbReference type="RefSeq" id="WP_183973322.1">
    <property type="nucleotide sequence ID" value="NZ_JACIBY010000004.1"/>
</dbReference>
<organism evidence="2 3">
    <name type="scientific">Runella defluvii</name>
    <dbReference type="NCBI Taxonomy" id="370973"/>
    <lineage>
        <taxon>Bacteria</taxon>
        <taxon>Pseudomonadati</taxon>
        <taxon>Bacteroidota</taxon>
        <taxon>Cytophagia</taxon>
        <taxon>Cytophagales</taxon>
        <taxon>Spirosomataceae</taxon>
        <taxon>Runella</taxon>
    </lineage>
</organism>
<feature type="transmembrane region" description="Helical" evidence="1">
    <location>
        <begin position="318"/>
        <end position="335"/>
    </location>
</feature>
<evidence type="ECO:0000313" key="3">
    <source>
        <dbReference type="Proteomes" id="UP000541352"/>
    </source>
</evidence>
<feature type="transmembrane region" description="Helical" evidence="1">
    <location>
        <begin position="183"/>
        <end position="204"/>
    </location>
</feature>
<dbReference type="AlphaFoldDB" id="A0A7W5ZIZ6"/>
<keyword evidence="1" id="KW-0472">Membrane</keyword>
<sequence>MCSRFLKTDMRGCSQPRERKLKIAKMGNKIAVVGQWLLIAIVVILKLRADAIYFLTPDSYHYLHAAQSLLDGKGYHIVFEGRDTFCAIWPVGYSASIAGLAWLTGFSVEISSKIINVLALAGCFGLIYSRFRERAWFISLAFFASSLVQVYANTWSETLFLFFVIGFAAQSTEAMPTKVGGSFWAIGAFLSRYAAVFLAFVLLIQRRWRAALYYLLFVAGYLFFNFSQTKTFTGGHGFWPDEPWLSRVGRGIRGLGEELLFFAVRDWGLKNTALNDSVKWLIYGVALGQLIVVGLIMREFWRWAKGHGIDAYGMTKSSFFRVGVGYLLFTIAIYLTDASIESLYFRRLAPASLLITVGILEWVSLQKVLFERTKWYFVLFFALSIIHSIPK</sequence>
<proteinExistence type="predicted"/>
<comment type="caution">
    <text evidence="2">The sequence shown here is derived from an EMBL/GenBank/DDBJ whole genome shotgun (WGS) entry which is preliminary data.</text>
</comment>
<evidence type="ECO:0008006" key="4">
    <source>
        <dbReference type="Google" id="ProtNLM"/>
    </source>
</evidence>
<feature type="transmembrane region" description="Helical" evidence="1">
    <location>
        <begin position="280"/>
        <end position="297"/>
    </location>
</feature>
<feature type="transmembrane region" description="Helical" evidence="1">
    <location>
        <begin position="30"/>
        <end position="49"/>
    </location>
</feature>
<feature type="transmembrane region" description="Helical" evidence="1">
    <location>
        <begin position="211"/>
        <end position="228"/>
    </location>
</feature>
<keyword evidence="3" id="KW-1185">Reference proteome</keyword>
<name>A0A7W5ZIZ6_9BACT</name>
<evidence type="ECO:0000256" key="1">
    <source>
        <dbReference type="SAM" id="Phobius"/>
    </source>
</evidence>
<dbReference type="EMBL" id="JACIBY010000004">
    <property type="protein sequence ID" value="MBB3838147.1"/>
    <property type="molecule type" value="Genomic_DNA"/>
</dbReference>
<feature type="transmembrane region" description="Helical" evidence="1">
    <location>
        <begin position="110"/>
        <end position="128"/>
    </location>
</feature>
<feature type="transmembrane region" description="Helical" evidence="1">
    <location>
        <begin position="135"/>
        <end position="152"/>
    </location>
</feature>
<protein>
    <recommendedName>
        <fullName evidence="4">Glycosyltransferase RgtA/B/C/D-like domain-containing protein</fullName>
    </recommendedName>
</protein>
<reference evidence="2 3" key="1">
    <citation type="submission" date="2020-08" db="EMBL/GenBank/DDBJ databases">
        <title>Genomic Encyclopedia of Type Strains, Phase IV (KMG-IV): sequencing the most valuable type-strain genomes for metagenomic binning, comparative biology and taxonomic classification.</title>
        <authorList>
            <person name="Goeker M."/>
        </authorList>
    </citation>
    <scope>NUCLEOTIDE SEQUENCE [LARGE SCALE GENOMIC DNA]</scope>
    <source>
        <strain evidence="2 3">DSM 17976</strain>
    </source>
</reference>
<keyword evidence="1" id="KW-0812">Transmembrane</keyword>
<accession>A0A7W5ZIZ6</accession>
<dbReference type="Proteomes" id="UP000541352">
    <property type="component" value="Unassembled WGS sequence"/>
</dbReference>
<evidence type="ECO:0000313" key="2">
    <source>
        <dbReference type="EMBL" id="MBB3838147.1"/>
    </source>
</evidence>